<comment type="caution">
    <text evidence="2">The sequence shown here is derived from an EMBL/GenBank/DDBJ whole genome shotgun (WGS) entry which is preliminary data.</text>
</comment>
<protein>
    <submittedName>
        <fullName evidence="2">DUF5677 domain-containing protein</fullName>
    </submittedName>
</protein>
<feature type="region of interest" description="Disordered" evidence="1">
    <location>
        <begin position="225"/>
        <end position="245"/>
    </location>
</feature>
<evidence type="ECO:0000313" key="2">
    <source>
        <dbReference type="EMBL" id="MFC5179423.1"/>
    </source>
</evidence>
<evidence type="ECO:0000313" key="3">
    <source>
        <dbReference type="Proteomes" id="UP001596087"/>
    </source>
</evidence>
<proteinExistence type="predicted"/>
<name>A0ABW0BQZ0_9ACTN</name>
<dbReference type="RefSeq" id="WP_378593535.1">
    <property type="nucleotide sequence ID" value="NZ_JBHSKD010000027.1"/>
</dbReference>
<keyword evidence="3" id="KW-1185">Reference proteome</keyword>
<sequence>MISDDDFGPILEDLLRLYPAMTALHLRDGHRRSSNLAHGWYQRVRRSCLAIVALDQLGYDSEAAPIRRTVIEHTVALRWLARDGDAVMDVMALEHVARLKRLRTATTLANWASVDPDAMQAVIDDIDEQSWDRSREEMKYFSKQNPGQSELVFYLVEVGRVHATYQSAIDYADLERNAFRDRSDDETDNLKMTADFLLESTGLFHSMFEEPVWADALADLEARSRAANDRVRARRGLPPLDEDSA</sequence>
<dbReference type="EMBL" id="JBHSKD010000027">
    <property type="protein sequence ID" value="MFC5179423.1"/>
    <property type="molecule type" value="Genomic_DNA"/>
</dbReference>
<dbReference type="InterPro" id="IPR043733">
    <property type="entry name" value="DUF5677"/>
</dbReference>
<evidence type="ECO:0000256" key="1">
    <source>
        <dbReference type="SAM" id="MobiDB-lite"/>
    </source>
</evidence>
<organism evidence="2 3">
    <name type="scientific">Nocardioides taihuensis</name>
    <dbReference type="NCBI Taxonomy" id="1835606"/>
    <lineage>
        <taxon>Bacteria</taxon>
        <taxon>Bacillati</taxon>
        <taxon>Actinomycetota</taxon>
        <taxon>Actinomycetes</taxon>
        <taxon>Propionibacteriales</taxon>
        <taxon>Nocardioidaceae</taxon>
        <taxon>Nocardioides</taxon>
    </lineage>
</organism>
<dbReference type="Proteomes" id="UP001596087">
    <property type="component" value="Unassembled WGS sequence"/>
</dbReference>
<gene>
    <name evidence="2" type="ORF">ACFPGP_22295</name>
</gene>
<dbReference type="Pfam" id="PF18928">
    <property type="entry name" value="DUF5677"/>
    <property type="match status" value="1"/>
</dbReference>
<accession>A0ABW0BQZ0</accession>
<reference evidence="3" key="1">
    <citation type="journal article" date="2019" name="Int. J. Syst. Evol. Microbiol.">
        <title>The Global Catalogue of Microorganisms (GCM) 10K type strain sequencing project: providing services to taxonomists for standard genome sequencing and annotation.</title>
        <authorList>
            <consortium name="The Broad Institute Genomics Platform"/>
            <consortium name="The Broad Institute Genome Sequencing Center for Infectious Disease"/>
            <person name="Wu L."/>
            <person name="Ma J."/>
        </authorList>
    </citation>
    <scope>NUCLEOTIDE SEQUENCE [LARGE SCALE GENOMIC DNA]</scope>
    <source>
        <strain evidence="3">DFY41</strain>
    </source>
</reference>